<protein>
    <submittedName>
        <fullName evidence="1">Uncharacterized protein</fullName>
    </submittedName>
</protein>
<reference evidence="1" key="1">
    <citation type="journal article" date="2017" name="Elife">
        <title>The kinetoplastid-infecting Bodo saltans virus (BsV), a window into the most abundant giant viruses in the sea.</title>
        <authorList>
            <person name="Deeg C.M."/>
            <person name="Chow C.-E.T."/>
            <person name="Suttle C.A."/>
        </authorList>
    </citation>
    <scope>NUCLEOTIDE SEQUENCE</scope>
    <source>
        <strain evidence="1">NG1</strain>
    </source>
</reference>
<organism evidence="1">
    <name type="scientific">Bodo saltans virus</name>
    <dbReference type="NCBI Taxonomy" id="2024608"/>
    <lineage>
        <taxon>Viruses</taxon>
        <taxon>Varidnaviria</taxon>
        <taxon>Bamfordvirae</taxon>
        <taxon>Nucleocytoviricota</taxon>
        <taxon>Megaviricetes</taxon>
        <taxon>Imitervirales</taxon>
        <taxon>Mimiviridae</taxon>
        <taxon>Klosneuvirinae</taxon>
        <taxon>Theiavirus</taxon>
        <taxon>Theiavirus salishense</taxon>
    </lineage>
</organism>
<evidence type="ECO:0000313" key="1">
    <source>
        <dbReference type="EMBL" id="ATZ80948.1"/>
    </source>
</evidence>
<gene>
    <name evidence="1" type="ORF">BMW23_0903</name>
</gene>
<dbReference type="Proteomes" id="UP000240325">
    <property type="component" value="Segment"/>
</dbReference>
<accession>A0A2H4UVJ5</accession>
<keyword evidence="2" id="KW-1185">Reference proteome</keyword>
<proteinExistence type="predicted"/>
<name>A0A2H4UVJ5_9VIRU</name>
<sequence>MMQSNRISVEGLINYIRRNEKFFDSINIIDLNTIKEVEKLELVKLNYQNVKSIALLPNKLSKIFNINKEKYLHAGVLETLNGKEQNISLFSSILICLKQSYFSQNQQYQQKLVLTLIDCLKSDSRKFNYKKYGWDRNDLYDSLNRGFIGYNILKFLCDYLYVNIFVLEISSDELIFAGGEEYVPFKKSIFLIHYEKDIFEPMYTEHTKFFSFNDEIMKTINNNITNMKCYKLSDNIPSTITIIEENLSGVKTEDSFDKKETVNENETTDSKYTSKELKSMKMTELQTLSESLKIDIKHNNKKKTKEQLINDILSLH</sequence>
<dbReference type="EMBL" id="MF782455">
    <property type="protein sequence ID" value="ATZ80948.1"/>
    <property type="molecule type" value="Genomic_DNA"/>
</dbReference>
<evidence type="ECO:0000313" key="2">
    <source>
        <dbReference type="Proteomes" id="UP000240325"/>
    </source>
</evidence>